<evidence type="ECO:0000256" key="5">
    <source>
        <dbReference type="ARBA" id="ARBA00022989"/>
    </source>
</evidence>
<keyword evidence="9" id="KW-0807">Transducer</keyword>
<dbReference type="EMBL" id="AAQR03036726">
    <property type="status" value="NOT_ANNOTATED_CDS"/>
    <property type="molecule type" value="Genomic_DNA"/>
</dbReference>
<accession>H0XH94</accession>
<evidence type="ECO:0000256" key="9">
    <source>
        <dbReference type="ARBA" id="ARBA00023224"/>
    </source>
</evidence>
<evidence type="ECO:0000256" key="11">
    <source>
        <dbReference type="ARBA" id="ARBA00046663"/>
    </source>
</evidence>
<evidence type="ECO:0000256" key="1">
    <source>
        <dbReference type="ARBA" id="ARBA00004651"/>
    </source>
</evidence>
<evidence type="ECO:0000256" key="8">
    <source>
        <dbReference type="ARBA" id="ARBA00023170"/>
    </source>
</evidence>
<dbReference type="GO" id="GO:0070915">
    <property type="term" value="F:lysophosphatidic acid receptor activity"/>
    <property type="evidence" value="ECO:0007669"/>
    <property type="project" value="InterPro"/>
</dbReference>
<dbReference type="PROSITE" id="PS50262">
    <property type="entry name" value="G_PROTEIN_RECEP_F1_2"/>
    <property type="match status" value="1"/>
</dbReference>
<sequence length="205" mass="23350">GGSDFFAGLAYFYLIFSTGRNMQRLTISKRLLSQDLTDTNLTASVTSLVAIAIKRHSTIFCMQLYTQMSKRQGVVVIVVIWTMAIVLGAIPSVGWNYICDIKNCSYMAPLYSDSYLVFWAIFNLVTFVVIVVLYVHIFGYVCQRTMRMSGHSSRLKWNQDSMISLLKTVVIVHDCIFAMWEPHLVTLGMRGIMCMLCSEDFTKSW</sequence>
<keyword evidence="8" id="KW-0675">Receptor</keyword>
<dbReference type="GeneTree" id="ENSGT01120000271896"/>
<dbReference type="PRINTS" id="PR00237">
    <property type="entry name" value="GPCRRHODOPSN"/>
</dbReference>
<dbReference type="GO" id="GO:0005886">
    <property type="term" value="C:plasma membrane"/>
    <property type="evidence" value="ECO:0007669"/>
    <property type="project" value="UniProtKB-SubCell"/>
</dbReference>
<dbReference type="PRINTS" id="PR01148">
    <property type="entry name" value="EDG2RECEPTOR"/>
</dbReference>
<evidence type="ECO:0000256" key="6">
    <source>
        <dbReference type="ARBA" id="ARBA00023040"/>
    </source>
</evidence>
<dbReference type="AlphaFoldDB" id="H0XH94"/>
<dbReference type="PANTHER" id="PTHR22750">
    <property type="entry name" value="G-PROTEIN COUPLED RECEPTOR"/>
    <property type="match status" value="1"/>
</dbReference>
<protein>
    <recommendedName>
        <fullName evidence="2">Lysophosphatidic acid receptor 1</fullName>
    </recommendedName>
    <alternativeName>
        <fullName evidence="10">Lysophosphatidic acid receptor Edg-2</fullName>
    </alternativeName>
</protein>
<reference evidence="14" key="3">
    <citation type="submission" date="2025-09" db="UniProtKB">
        <authorList>
            <consortium name="Ensembl"/>
        </authorList>
    </citation>
    <scope>IDENTIFICATION</scope>
</reference>
<keyword evidence="3" id="KW-1003">Cell membrane</keyword>
<dbReference type="InterPro" id="IPR000276">
    <property type="entry name" value="GPCR_Rhodpsn"/>
</dbReference>
<evidence type="ECO:0000256" key="12">
    <source>
        <dbReference type="SAM" id="Phobius"/>
    </source>
</evidence>
<dbReference type="STRING" id="30611.ENSOGAP00000015484"/>
<feature type="domain" description="G-protein coupled receptors family 1 profile" evidence="13">
    <location>
        <begin position="1"/>
        <end position="205"/>
    </location>
</feature>
<feature type="transmembrane region" description="Helical" evidence="12">
    <location>
        <begin position="6"/>
        <end position="22"/>
    </location>
</feature>
<feature type="transmembrane region" description="Helical" evidence="12">
    <location>
        <begin position="118"/>
        <end position="141"/>
    </location>
</feature>
<organism evidence="14 15">
    <name type="scientific">Otolemur garnettii</name>
    <name type="common">Small-eared galago</name>
    <name type="synonym">Garnett's greater bushbaby</name>
    <dbReference type="NCBI Taxonomy" id="30611"/>
    <lineage>
        <taxon>Eukaryota</taxon>
        <taxon>Metazoa</taxon>
        <taxon>Chordata</taxon>
        <taxon>Craniata</taxon>
        <taxon>Vertebrata</taxon>
        <taxon>Euteleostomi</taxon>
        <taxon>Mammalia</taxon>
        <taxon>Eutheria</taxon>
        <taxon>Euarchontoglires</taxon>
        <taxon>Primates</taxon>
        <taxon>Strepsirrhini</taxon>
        <taxon>Lorisiformes</taxon>
        <taxon>Galagidae</taxon>
        <taxon>Otolemur</taxon>
    </lineage>
</organism>
<keyword evidence="5 12" id="KW-1133">Transmembrane helix</keyword>
<dbReference type="Ensembl" id="ENSOGAT00000006133.2">
    <property type="protein sequence ID" value="ENSOGAP00000015484.1"/>
    <property type="gene ID" value="ENSOGAG00000006131.2"/>
</dbReference>
<keyword evidence="4 12" id="KW-0812">Transmembrane</keyword>
<proteinExistence type="predicted"/>
<evidence type="ECO:0000259" key="13">
    <source>
        <dbReference type="PROSITE" id="PS50262"/>
    </source>
</evidence>
<evidence type="ECO:0000256" key="4">
    <source>
        <dbReference type="ARBA" id="ARBA00022692"/>
    </source>
</evidence>
<evidence type="ECO:0000256" key="10">
    <source>
        <dbReference type="ARBA" id="ARBA00031002"/>
    </source>
</evidence>
<dbReference type="Pfam" id="PF00001">
    <property type="entry name" value="7tm_1"/>
    <property type="match status" value="1"/>
</dbReference>
<keyword evidence="15" id="KW-1185">Reference proteome</keyword>
<reference evidence="14" key="2">
    <citation type="submission" date="2025-08" db="UniProtKB">
        <authorList>
            <consortium name="Ensembl"/>
        </authorList>
    </citation>
    <scope>IDENTIFICATION</scope>
</reference>
<dbReference type="Gene3D" id="1.20.1070.10">
    <property type="entry name" value="Rhodopsin 7-helix transmembrane proteins"/>
    <property type="match status" value="1"/>
</dbReference>
<name>H0XH94_OTOGA</name>
<dbReference type="InterPro" id="IPR002277">
    <property type="entry name" value="LPA_rcpt_EDG2"/>
</dbReference>
<dbReference type="SUPFAM" id="SSF81321">
    <property type="entry name" value="Family A G protein-coupled receptor-like"/>
    <property type="match status" value="1"/>
</dbReference>
<keyword evidence="6" id="KW-0297">G-protein coupled receptor</keyword>
<dbReference type="HOGENOM" id="CLU_1340296_0_0_1"/>
<feature type="transmembrane region" description="Helical" evidence="12">
    <location>
        <begin position="74"/>
        <end position="98"/>
    </location>
</feature>
<evidence type="ECO:0000313" key="15">
    <source>
        <dbReference type="Proteomes" id="UP000005225"/>
    </source>
</evidence>
<dbReference type="Proteomes" id="UP000005225">
    <property type="component" value="Unassembled WGS sequence"/>
</dbReference>
<comment type="subcellular location">
    <subcellularLocation>
        <location evidence="1">Cell membrane</location>
        <topology evidence="1">Multi-pass membrane protein</topology>
    </subcellularLocation>
</comment>
<dbReference type="eggNOG" id="KOG3656">
    <property type="taxonomic scope" value="Eukaryota"/>
</dbReference>
<dbReference type="InterPro" id="IPR017452">
    <property type="entry name" value="GPCR_Rhodpsn_7TM"/>
</dbReference>
<dbReference type="InParanoid" id="H0XH94"/>
<comment type="subunit">
    <text evidence="11">Interacts with RALA and GRK2. Interacts with GNAQ and GNA13. Interacts with CD14; the interaction is enhanced by exposure to bacterial lipopolysaccharide (LPS).</text>
</comment>
<keyword evidence="7 12" id="KW-0472">Membrane</keyword>
<evidence type="ECO:0000256" key="2">
    <source>
        <dbReference type="ARBA" id="ARBA00020684"/>
    </source>
</evidence>
<evidence type="ECO:0000256" key="3">
    <source>
        <dbReference type="ARBA" id="ARBA00022475"/>
    </source>
</evidence>
<reference evidence="15" key="1">
    <citation type="submission" date="2011-03" db="EMBL/GenBank/DDBJ databases">
        <title>Version 3 of the genome sequence of Otolemur garnettii (Bushbaby).</title>
        <authorList>
            <consortium name="The Broad Institute Genome Sequencing Platform"/>
            <person name="Di Palma F."/>
            <person name="Johnson J."/>
            <person name="Lander E.S."/>
            <person name="Lindblad-Toh K."/>
            <person name="Jaffe D.B."/>
            <person name="Gnerre S."/>
            <person name="MacCallum I."/>
            <person name="Przybylski D."/>
            <person name="Ribeiro F.J."/>
            <person name="Burton J.N."/>
            <person name="Walker B.J."/>
            <person name="Sharpe T."/>
            <person name="Hall G."/>
        </authorList>
    </citation>
    <scope>NUCLEOTIDE SEQUENCE [LARGE SCALE GENOMIC DNA]</scope>
</reference>
<evidence type="ECO:0000256" key="7">
    <source>
        <dbReference type="ARBA" id="ARBA00023136"/>
    </source>
</evidence>
<evidence type="ECO:0000313" key="14">
    <source>
        <dbReference type="Ensembl" id="ENSOGAP00000015484.1"/>
    </source>
</evidence>